<accession>A0ABV9QB80</accession>
<dbReference type="CDD" id="cd06225">
    <property type="entry name" value="HAMP"/>
    <property type="match status" value="1"/>
</dbReference>
<dbReference type="PANTHER" id="PTHR43531">
    <property type="entry name" value="PROTEIN ICFG"/>
    <property type="match status" value="1"/>
</dbReference>
<dbReference type="InterPro" id="IPR047347">
    <property type="entry name" value="YvaQ-like_sensor"/>
</dbReference>
<organism evidence="7 8">
    <name type="scientific">Giesbergeria sinuosa</name>
    <dbReference type="NCBI Taxonomy" id="80883"/>
    <lineage>
        <taxon>Bacteria</taxon>
        <taxon>Pseudomonadati</taxon>
        <taxon>Pseudomonadota</taxon>
        <taxon>Betaproteobacteria</taxon>
        <taxon>Burkholderiales</taxon>
        <taxon>Comamonadaceae</taxon>
        <taxon>Giesbergeria</taxon>
    </lineage>
</organism>
<dbReference type="Pfam" id="PF12729">
    <property type="entry name" value="4HB_MCP_1"/>
    <property type="match status" value="1"/>
</dbReference>
<evidence type="ECO:0000259" key="6">
    <source>
        <dbReference type="PROSITE" id="PS50885"/>
    </source>
</evidence>
<protein>
    <submittedName>
        <fullName evidence="7">Methyl-accepting chemotaxis protein</fullName>
    </submittedName>
</protein>
<evidence type="ECO:0000259" key="5">
    <source>
        <dbReference type="PROSITE" id="PS50111"/>
    </source>
</evidence>
<keyword evidence="8" id="KW-1185">Reference proteome</keyword>
<keyword evidence="4" id="KW-0812">Transmembrane</keyword>
<dbReference type="InterPro" id="IPR024478">
    <property type="entry name" value="HlyB_4HB_MCP"/>
</dbReference>
<keyword evidence="4" id="KW-0472">Membrane</keyword>
<evidence type="ECO:0000256" key="3">
    <source>
        <dbReference type="PROSITE-ProRule" id="PRU00284"/>
    </source>
</evidence>
<dbReference type="EMBL" id="JBHSHJ010000002">
    <property type="protein sequence ID" value="MFC4788138.1"/>
    <property type="molecule type" value="Genomic_DNA"/>
</dbReference>
<comment type="similarity">
    <text evidence="2">Belongs to the methyl-accepting chemotaxis (MCP) protein family.</text>
</comment>
<dbReference type="InterPro" id="IPR003660">
    <property type="entry name" value="HAMP_dom"/>
</dbReference>
<proteinExistence type="inferred from homology"/>
<dbReference type="InterPro" id="IPR051310">
    <property type="entry name" value="MCP_chemotaxis"/>
</dbReference>
<dbReference type="CDD" id="cd19411">
    <property type="entry name" value="MCP2201-like_sensor"/>
    <property type="match status" value="1"/>
</dbReference>
<evidence type="ECO:0000256" key="4">
    <source>
        <dbReference type="SAM" id="Phobius"/>
    </source>
</evidence>
<keyword evidence="3" id="KW-0807">Transducer</keyword>
<dbReference type="PROSITE" id="PS50111">
    <property type="entry name" value="CHEMOTAXIS_TRANSDUC_2"/>
    <property type="match status" value="1"/>
</dbReference>
<dbReference type="Gene3D" id="6.10.340.10">
    <property type="match status" value="1"/>
</dbReference>
<name>A0ABV9QB80_9BURK</name>
<comment type="caution">
    <text evidence="7">The sequence shown here is derived from an EMBL/GenBank/DDBJ whole genome shotgun (WGS) entry which is preliminary data.</text>
</comment>
<dbReference type="SUPFAM" id="SSF58104">
    <property type="entry name" value="Methyl-accepting chemotaxis protein (MCP) signaling domain"/>
    <property type="match status" value="1"/>
</dbReference>
<sequence>MSRSSLGRRLLSAFLLVLLLGLVGAMMGIWSLSRINDATKGMVQHSMAAERLVADAYRAQAINSERYKAVALSSEPEVGEILGSDIAKTQENYDRLMAELDQQLQQPAERELLARIQAAAKDFMLARTELVAARDSGLTARIHLVYSNRFLPATNTLQTSLGALTQWQRNAIDARDREIAQWSDRARLALLGFSALALVLGGGLAWWLMRSITRPIATASATANRVANLDLRHEIQGHERDEAGRMLMSLAVMQEALRTLVAQVRASAHSIRTATSEIAMGNADLSARTEETASKLQETAASLEHITGRVVASAAAARRAESLASTAAAVAQEGGTAMGQVQSTMRGIEQSSDRIVDIIDVIDGIAFQTNILALNAAIEAARAGEQGRGFAVVASEVRMLAIRSAEAAQQIKSLIQDSVAQVQAGAKMVNDAGDTIARTVSSIRQASYAMTEISAATLAQKEGIGQINVAVARIDQVTQQNSALVEESAAASESLQQQAQELARLISRFVLPEATPEPEVLQCATPLELGMSPR</sequence>
<dbReference type="Pfam" id="PF00672">
    <property type="entry name" value="HAMP"/>
    <property type="match status" value="1"/>
</dbReference>
<evidence type="ECO:0000313" key="8">
    <source>
        <dbReference type="Proteomes" id="UP001596001"/>
    </source>
</evidence>
<evidence type="ECO:0000256" key="2">
    <source>
        <dbReference type="ARBA" id="ARBA00029447"/>
    </source>
</evidence>
<dbReference type="InterPro" id="IPR004089">
    <property type="entry name" value="MCPsignal_dom"/>
</dbReference>
<dbReference type="CDD" id="cd11386">
    <property type="entry name" value="MCP_signal"/>
    <property type="match status" value="1"/>
</dbReference>
<feature type="domain" description="Methyl-accepting transducer" evidence="5">
    <location>
        <begin position="267"/>
        <end position="496"/>
    </location>
</feature>
<keyword evidence="1" id="KW-0488">Methylation</keyword>
<dbReference type="SMART" id="SM00283">
    <property type="entry name" value="MA"/>
    <property type="match status" value="1"/>
</dbReference>
<evidence type="ECO:0000313" key="7">
    <source>
        <dbReference type="EMBL" id="MFC4788138.1"/>
    </source>
</evidence>
<reference evidence="8" key="1">
    <citation type="journal article" date="2019" name="Int. J. Syst. Evol. Microbiol.">
        <title>The Global Catalogue of Microorganisms (GCM) 10K type strain sequencing project: providing services to taxonomists for standard genome sequencing and annotation.</title>
        <authorList>
            <consortium name="The Broad Institute Genomics Platform"/>
            <consortium name="The Broad Institute Genome Sequencing Center for Infectious Disease"/>
            <person name="Wu L."/>
            <person name="Ma J."/>
        </authorList>
    </citation>
    <scope>NUCLEOTIDE SEQUENCE [LARGE SCALE GENOMIC DNA]</scope>
    <source>
        <strain evidence="8">CCUG 49452</strain>
    </source>
</reference>
<evidence type="ECO:0000256" key="1">
    <source>
        <dbReference type="ARBA" id="ARBA00022481"/>
    </source>
</evidence>
<gene>
    <name evidence="7" type="ORF">ACFO6X_03955</name>
</gene>
<feature type="transmembrane region" description="Helical" evidence="4">
    <location>
        <begin position="188"/>
        <end position="208"/>
    </location>
</feature>
<dbReference type="PROSITE" id="PS50885">
    <property type="entry name" value="HAMP"/>
    <property type="match status" value="1"/>
</dbReference>
<dbReference type="Pfam" id="PF00015">
    <property type="entry name" value="MCPsignal"/>
    <property type="match status" value="1"/>
</dbReference>
<keyword evidence="4" id="KW-1133">Transmembrane helix</keyword>
<dbReference type="PANTHER" id="PTHR43531:SF14">
    <property type="entry name" value="METHYL-ACCEPTING CHEMOTAXIS PROTEIN I-RELATED"/>
    <property type="match status" value="1"/>
</dbReference>
<dbReference type="Proteomes" id="UP001596001">
    <property type="component" value="Unassembled WGS sequence"/>
</dbReference>
<dbReference type="RefSeq" id="WP_382430262.1">
    <property type="nucleotide sequence ID" value="NZ_JBHSHJ010000002.1"/>
</dbReference>
<dbReference type="SMART" id="SM00304">
    <property type="entry name" value="HAMP"/>
    <property type="match status" value="1"/>
</dbReference>
<dbReference type="Gene3D" id="1.10.287.950">
    <property type="entry name" value="Methyl-accepting chemotaxis protein"/>
    <property type="match status" value="1"/>
</dbReference>
<feature type="domain" description="HAMP" evidence="6">
    <location>
        <begin position="210"/>
        <end position="262"/>
    </location>
</feature>